<dbReference type="Gramene" id="Solyc10g050865.1.1">
    <property type="protein sequence ID" value="Solyc10g050865.1.1"/>
    <property type="gene ID" value="Solyc10g050865.1"/>
</dbReference>
<dbReference type="InParanoid" id="A0A3Q7IG74"/>
<feature type="region of interest" description="Disordered" evidence="1">
    <location>
        <begin position="97"/>
        <end position="117"/>
    </location>
</feature>
<keyword evidence="4" id="KW-1185">Reference proteome</keyword>
<sequence length="434" mass="47928">MTLYASRGRGTHNSNEYMTLYNDRRRGNQLPNDSMAMYTRRGGYTNNGSGSNTNNGSGSNGGYYGFESNSGSKGGYYNPRDPRDAFGLMHHSSTFPCQGSINKSSTSTSGGNNDHIDKKEQHVANTPMANTARAHMVERVHLEKNDNAHDDNANADLEEAQGGADVQNINDDVVDVQNINDNVVDVIPNELSTVGHVIVLVYVDNLLITGSDPLLIQDTKQVQHNHFKINDLGELRYFLGIELCRSSSGIVMSRRKYALELISKAGLTGAQPVSTPLELTLAEYGGSSDGQLLHDVSSYQRLVGKLLYLTNTRPDIAFTIQTLSQYMQQPKISHWNATMRVIRYIKGNPGLGNLSGLDFVMPTELLVSVPGISGYLLKFGDSLISWKSKKQNIVSRSSPEAEYRSLDTLTAEVIIQIRNFPKLNLSTLFMFVQY</sequence>
<reference evidence="3" key="2">
    <citation type="submission" date="2019-01" db="UniProtKB">
        <authorList>
            <consortium name="EnsemblPlants"/>
        </authorList>
    </citation>
    <scope>IDENTIFICATION</scope>
    <source>
        <strain evidence="3">cv. Heinz 1706</strain>
    </source>
</reference>
<feature type="domain" description="Reverse transcriptase Ty1/copia-type" evidence="2">
    <location>
        <begin position="194"/>
        <end position="278"/>
    </location>
</feature>
<accession>A0A3Q7IG74</accession>
<protein>
    <recommendedName>
        <fullName evidence="2">Reverse transcriptase Ty1/copia-type domain-containing protein</fullName>
    </recommendedName>
</protein>
<evidence type="ECO:0000313" key="4">
    <source>
        <dbReference type="Proteomes" id="UP000004994"/>
    </source>
</evidence>
<organism evidence="3">
    <name type="scientific">Solanum lycopersicum</name>
    <name type="common">Tomato</name>
    <name type="synonym">Lycopersicon esculentum</name>
    <dbReference type="NCBI Taxonomy" id="4081"/>
    <lineage>
        <taxon>Eukaryota</taxon>
        <taxon>Viridiplantae</taxon>
        <taxon>Streptophyta</taxon>
        <taxon>Embryophyta</taxon>
        <taxon>Tracheophyta</taxon>
        <taxon>Spermatophyta</taxon>
        <taxon>Magnoliopsida</taxon>
        <taxon>eudicotyledons</taxon>
        <taxon>Gunneridae</taxon>
        <taxon>Pentapetalae</taxon>
        <taxon>asterids</taxon>
        <taxon>lamiids</taxon>
        <taxon>Solanales</taxon>
        <taxon>Solanaceae</taxon>
        <taxon>Solanoideae</taxon>
        <taxon>Solaneae</taxon>
        <taxon>Solanum</taxon>
        <taxon>Solanum subgen. Lycopersicon</taxon>
    </lineage>
</organism>
<reference evidence="3" key="1">
    <citation type="journal article" date="2012" name="Nature">
        <title>The tomato genome sequence provides insights into fleshy fruit evolution.</title>
        <authorList>
            <consortium name="Tomato Genome Consortium"/>
        </authorList>
    </citation>
    <scope>NUCLEOTIDE SEQUENCE [LARGE SCALE GENOMIC DNA]</scope>
    <source>
        <strain evidence="3">cv. Heinz 1706</strain>
    </source>
</reference>
<evidence type="ECO:0000259" key="2">
    <source>
        <dbReference type="Pfam" id="PF07727"/>
    </source>
</evidence>
<dbReference type="PANTHER" id="PTHR11439:SF499">
    <property type="entry name" value="PPC DOMAIN-CONTAINING PROTEIN"/>
    <property type="match status" value="1"/>
</dbReference>
<proteinExistence type="predicted"/>
<dbReference type="AlphaFoldDB" id="A0A3Q7IG74"/>
<dbReference type="Pfam" id="PF07727">
    <property type="entry name" value="RVT_2"/>
    <property type="match status" value="1"/>
</dbReference>
<dbReference type="EnsemblPlants" id="Solyc10g050865.1.1">
    <property type="protein sequence ID" value="Solyc10g050865.1.1"/>
    <property type="gene ID" value="Solyc10g050865.1"/>
</dbReference>
<dbReference type="STRING" id="4081.A0A3Q7IG74"/>
<dbReference type="InterPro" id="IPR043502">
    <property type="entry name" value="DNA/RNA_pol_sf"/>
</dbReference>
<evidence type="ECO:0000256" key="1">
    <source>
        <dbReference type="SAM" id="MobiDB-lite"/>
    </source>
</evidence>
<dbReference type="Proteomes" id="UP000004994">
    <property type="component" value="Chromosome 10"/>
</dbReference>
<name>A0A3Q7IG74_SOLLC</name>
<dbReference type="InterPro" id="IPR013103">
    <property type="entry name" value="RVT_2"/>
</dbReference>
<dbReference type="SUPFAM" id="SSF56672">
    <property type="entry name" value="DNA/RNA polymerases"/>
    <property type="match status" value="1"/>
</dbReference>
<feature type="compositionally biased region" description="Low complexity" evidence="1">
    <location>
        <begin position="99"/>
        <end position="113"/>
    </location>
</feature>
<feature type="compositionally biased region" description="Low complexity" evidence="1">
    <location>
        <begin position="42"/>
        <end position="57"/>
    </location>
</feature>
<feature type="region of interest" description="Disordered" evidence="1">
    <location>
        <begin position="39"/>
        <end position="58"/>
    </location>
</feature>
<dbReference type="PANTHER" id="PTHR11439">
    <property type="entry name" value="GAG-POL-RELATED RETROTRANSPOSON"/>
    <property type="match status" value="1"/>
</dbReference>
<evidence type="ECO:0000313" key="3">
    <source>
        <dbReference type="EnsemblPlants" id="Solyc10g050865.1.1"/>
    </source>
</evidence>